<dbReference type="InterPro" id="IPR006558">
    <property type="entry name" value="LamG-like"/>
</dbReference>
<dbReference type="Pfam" id="PF13385">
    <property type="entry name" value="Laminin_G_3"/>
    <property type="match status" value="1"/>
</dbReference>
<dbReference type="SMART" id="SM00560">
    <property type="entry name" value="LamGL"/>
    <property type="match status" value="1"/>
</dbReference>
<evidence type="ECO:0000313" key="4">
    <source>
        <dbReference type="EMBL" id="ETR66660.1"/>
    </source>
</evidence>
<proteinExistence type="predicted"/>
<reference evidence="5" key="1">
    <citation type="submission" date="2012-11" db="EMBL/GenBank/DDBJ databases">
        <authorList>
            <person name="Lucero-Rivera Y.E."/>
            <person name="Tovar-Ramirez D."/>
        </authorList>
    </citation>
    <scope>NUCLEOTIDE SEQUENCE [LARGE SCALE GENOMIC DNA]</scope>
    <source>
        <strain evidence="5">Araruama</strain>
    </source>
</reference>
<evidence type="ECO:0000259" key="3">
    <source>
        <dbReference type="SMART" id="SM00560"/>
    </source>
</evidence>
<protein>
    <submittedName>
        <fullName evidence="4">Lipoprotein</fullName>
    </submittedName>
</protein>
<dbReference type="Gene3D" id="2.60.120.200">
    <property type="match status" value="1"/>
</dbReference>
<dbReference type="SUPFAM" id="SSF49899">
    <property type="entry name" value="Concanavalin A-like lectins/glucanases"/>
    <property type="match status" value="1"/>
</dbReference>
<dbReference type="EMBL" id="ATBP01001832">
    <property type="protein sequence ID" value="ETR66660.1"/>
    <property type="molecule type" value="Genomic_DNA"/>
</dbReference>
<dbReference type="SUPFAM" id="SSF50998">
    <property type="entry name" value="Quinoprotein alcohol dehydrogenase-like"/>
    <property type="match status" value="1"/>
</dbReference>
<dbReference type="InterPro" id="IPR011047">
    <property type="entry name" value="Quinoprotein_ADH-like_sf"/>
</dbReference>
<organism evidence="4 5">
    <name type="scientific">Candidatus Magnetoglobus multicellularis str. Araruama</name>
    <dbReference type="NCBI Taxonomy" id="890399"/>
    <lineage>
        <taxon>Bacteria</taxon>
        <taxon>Pseudomonadati</taxon>
        <taxon>Thermodesulfobacteriota</taxon>
        <taxon>Desulfobacteria</taxon>
        <taxon>Desulfobacterales</taxon>
        <taxon>Desulfobacteraceae</taxon>
        <taxon>Candidatus Magnetoglobus</taxon>
    </lineage>
</organism>
<dbReference type="AlphaFoldDB" id="A0A1V1NVP7"/>
<feature type="non-terminal residue" evidence="4">
    <location>
        <position position="575"/>
    </location>
</feature>
<dbReference type="PANTHER" id="PTHR42754:SF1">
    <property type="entry name" value="LIPOPROTEIN"/>
    <property type="match status" value="1"/>
</dbReference>
<dbReference type="Proteomes" id="UP000189670">
    <property type="component" value="Unassembled WGS sequence"/>
</dbReference>
<keyword evidence="4" id="KW-0449">Lipoprotein</keyword>
<comment type="caution">
    <text evidence="4">The sequence shown here is derived from an EMBL/GenBank/DDBJ whole genome shotgun (WGS) entry which is preliminary data.</text>
</comment>
<name>A0A1V1NVP7_9BACT</name>
<dbReference type="PANTHER" id="PTHR42754">
    <property type="entry name" value="ENDOGLUCANASE"/>
    <property type="match status" value="1"/>
</dbReference>
<gene>
    <name evidence="4" type="ORF">OMM_12509</name>
</gene>
<sequence>RSGPSNEICIELSNDSDEIDLENGLVAYYPFNGNANDESGNGNHGVVHGASLTQDSFGNKDSAFLFENTTDSSSNRIVLSDGKGFNKGNDFKKLTISLWFQSFEQTDCSYIFRLQSTDGHAHLSYSVDDKVKFTLHFKDFTSKHISYQTESNKWIHAVSTWNGSVMKFYINSEFVGEEEAILTLHNSEYGNSIGANPLQNGLCSFNGKIDNIRIYNRALSEIEIKSLYQEENLSQITFLNTAGGDKNDYALSVQQTTDQGYIVAAITESFNSGDSDILVVKYSRQGNIEWAKTIGGKNRDIPRCIIQTKDEGYILSGETYSYGSGYSDVLIIKFDTLGGIEWTQTIGGSADDSAFSIQQTIDEGYIIVGQTYSYGTGGDIILIKCEQSGNLEWVRAFGGNNIDKGRSVLENNNGDYLVAGYTNSFGAGEVDAYLIKYNKDGDLLWSKTFGGSEGDRFFSIQETNENEIVACGRTSSFGTKSNDIFLVKSDSSGNIKWCSTAGLQSGYSHHLNEIFETNTGDYIISGYTDIENIGNGNAYILMFDSIGKFLWAKSIGKENFDIASSIQQTIDNGFI</sequence>
<keyword evidence="2" id="KW-1015">Disulfide bond</keyword>
<feature type="domain" description="LamG-like jellyroll fold" evidence="3">
    <location>
        <begin position="92"/>
        <end position="222"/>
    </location>
</feature>
<keyword evidence="1" id="KW-0732">Signal</keyword>
<evidence type="ECO:0000256" key="1">
    <source>
        <dbReference type="ARBA" id="ARBA00022729"/>
    </source>
</evidence>
<evidence type="ECO:0000313" key="5">
    <source>
        <dbReference type="Proteomes" id="UP000189670"/>
    </source>
</evidence>
<dbReference type="InterPro" id="IPR013320">
    <property type="entry name" value="ConA-like_dom_sf"/>
</dbReference>
<accession>A0A1V1NVP7</accession>
<evidence type="ECO:0000256" key="2">
    <source>
        <dbReference type="ARBA" id="ARBA00023157"/>
    </source>
</evidence>
<feature type="non-terminal residue" evidence="4">
    <location>
        <position position="1"/>
    </location>
</feature>